<evidence type="ECO:0000313" key="1">
    <source>
        <dbReference type="EMBL" id="KAH7305002.1"/>
    </source>
</evidence>
<sequence>MDSSSRLFPLYANRRLWYLRRPERFVPVLLLYSLVVLSKRTCSFSLIVRKWPAAVRDETARCVVWEKEDQRSDNFSLSPSLQRRRTEEGGWSLIWGRGTELADTLVVVSARQSN</sequence>
<organism evidence="1 2">
    <name type="scientific">Stachybotrys elegans</name>
    <dbReference type="NCBI Taxonomy" id="80388"/>
    <lineage>
        <taxon>Eukaryota</taxon>
        <taxon>Fungi</taxon>
        <taxon>Dikarya</taxon>
        <taxon>Ascomycota</taxon>
        <taxon>Pezizomycotina</taxon>
        <taxon>Sordariomycetes</taxon>
        <taxon>Hypocreomycetidae</taxon>
        <taxon>Hypocreales</taxon>
        <taxon>Stachybotryaceae</taxon>
        <taxon>Stachybotrys</taxon>
    </lineage>
</organism>
<name>A0A8K0SII7_9HYPO</name>
<reference evidence="1" key="1">
    <citation type="journal article" date="2021" name="Nat. Commun.">
        <title>Genetic determinants of endophytism in the Arabidopsis root mycobiome.</title>
        <authorList>
            <person name="Mesny F."/>
            <person name="Miyauchi S."/>
            <person name="Thiergart T."/>
            <person name="Pickel B."/>
            <person name="Atanasova L."/>
            <person name="Karlsson M."/>
            <person name="Huettel B."/>
            <person name="Barry K.W."/>
            <person name="Haridas S."/>
            <person name="Chen C."/>
            <person name="Bauer D."/>
            <person name="Andreopoulos W."/>
            <person name="Pangilinan J."/>
            <person name="LaButti K."/>
            <person name="Riley R."/>
            <person name="Lipzen A."/>
            <person name="Clum A."/>
            <person name="Drula E."/>
            <person name="Henrissat B."/>
            <person name="Kohler A."/>
            <person name="Grigoriev I.V."/>
            <person name="Martin F.M."/>
            <person name="Hacquard S."/>
        </authorList>
    </citation>
    <scope>NUCLEOTIDE SEQUENCE</scope>
    <source>
        <strain evidence="1">MPI-CAGE-CH-0235</strain>
    </source>
</reference>
<protein>
    <submittedName>
        <fullName evidence="1">Uncharacterized protein</fullName>
    </submittedName>
</protein>
<proteinExistence type="predicted"/>
<comment type="caution">
    <text evidence="1">The sequence shown here is derived from an EMBL/GenBank/DDBJ whole genome shotgun (WGS) entry which is preliminary data.</text>
</comment>
<dbReference type="EMBL" id="JAGPNK010000020">
    <property type="protein sequence ID" value="KAH7305002.1"/>
    <property type="molecule type" value="Genomic_DNA"/>
</dbReference>
<dbReference type="Proteomes" id="UP000813444">
    <property type="component" value="Unassembled WGS sequence"/>
</dbReference>
<accession>A0A8K0SII7</accession>
<evidence type="ECO:0000313" key="2">
    <source>
        <dbReference type="Proteomes" id="UP000813444"/>
    </source>
</evidence>
<gene>
    <name evidence="1" type="ORF">B0I35DRAFT_147188</name>
</gene>
<keyword evidence="2" id="KW-1185">Reference proteome</keyword>
<dbReference type="AlphaFoldDB" id="A0A8K0SII7"/>